<evidence type="ECO:0000313" key="7">
    <source>
        <dbReference type="EMBL" id="WLP85749.1"/>
    </source>
</evidence>
<keyword evidence="5 7" id="KW-0012">Acyltransferase</keyword>
<sequence>MKKRAMNITFKKVLFSPVWLFRFLNLKIKHRKFKKNPDGISAVERYKYILKLSKKILKMYNVDLEIKGFDNLPSNGGVLVVANHKSLFDPLIMLIAMEKQSYEYNAKELIPTFVAKQELKDQKFINSAMHLLNTFFVDRNSVKQSFLELNKFAEYVKFNKTYGVIFPEGTRVKDQVIGEFKSAPFKIAQKEYLTIQPVVIKNSLEADNAKRKGRLTVTVEFLTPIKPNTFITQESSKVAQYVQNIVKTGVESNEN</sequence>
<evidence type="ECO:0000256" key="4">
    <source>
        <dbReference type="ARBA" id="ARBA00023098"/>
    </source>
</evidence>
<dbReference type="SUPFAM" id="SSF69593">
    <property type="entry name" value="Glycerol-3-phosphate (1)-acyltransferase"/>
    <property type="match status" value="1"/>
</dbReference>
<keyword evidence="2" id="KW-0444">Lipid biosynthesis</keyword>
<evidence type="ECO:0000256" key="5">
    <source>
        <dbReference type="ARBA" id="ARBA00023315"/>
    </source>
</evidence>
<evidence type="ECO:0000259" key="6">
    <source>
        <dbReference type="SMART" id="SM00563"/>
    </source>
</evidence>
<reference evidence="7" key="1">
    <citation type="submission" date="2023-08" db="EMBL/GenBank/DDBJ databases">
        <title>Complete genome sequence of Mycoplasma seminis 2200.</title>
        <authorList>
            <person name="Spergser J."/>
        </authorList>
    </citation>
    <scope>NUCLEOTIDE SEQUENCE [LARGE SCALE GENOMIC DNA]</scope>
    <source>
        <strain evidence="7">2200</strain>
    </source>
</reference>
<dbReference type="PANTHER" id="PTHR10434">
    <property type="entry name" value="1-ACYL-SN-GLYCEROL-3-PHOSPHATE ACYLTRANSFERASE"/>
    <property type="match status" value="1"/>
</dbReference>
<evidence type="ECO:0000256" key="1">
    <source>
        <dbReference type="ARBA" id="ARBA00005189"/>
    </source>
</evidence>
<dbReference type="RefSeq" id="WP_305938174.1">
    <property type="nucleotide sequence ID" value="NZ_CP132191.1"/>
</dbReference>
<keyword evidence="8" id="KW-1185">Reference proteome</keyword>
<keyword evidence="4" id="KW-0443">Lipid metabolism</keyword>
<dbReference type="CDD" id="cd07989">
    <property type="entry name" value="LPLAT_AGPAT-like"/>
    <property type="match status" value="1"/>
</dbReference>
<evidence type="ECO:0000256" key="3">
    <source>
        <dbReference type="ARBA" id="ARBA00022679"/>
    </source>
</evidence>
<comment type="pathway">
    <text evidence="1">Lipid metabolism.</text>
</comment>
<dbReference type="EMBL" id="CP132191">
    <property type="protein sequence ID" value="WLP85749.1"/>
    <property type="molecule type" value="Genomic_DNA"/>
</dbReference>
<dbReference type="Proteomes" id="UP001237011">
    <property type="component" value="Chromosome"/>
</dbReference>
<dbReference type="GO" id="GO:0016746">
    <property type="term" value="F:acyltransferase activity"/>
    <property type="evidence" value="ECO:0007669"/>
    <property type="project" value="UniProtKB-KW"/>
</dbReference>
<protein>
    <submittedName>
        <fullName evidence="7">Lysophospholipid acyltransferase family protein</fullName>
    </submittedName>
</protein>
<dbReference type="InterPro" id="IPR002123">
    <property type="entry name" value="Plipid/glycerol_acylTrfase"/>
</dbReference>
<dbReference type="PANTHER" id="PTHR10434:SF64">
    <property type="entry name" value="1-ACYL-SN-GLYCEROL-3-PHOSPHATE ACYLTRANSFERASE-RELATED"/>
    <property type="match status" value="1"/>
</dbReference>
<name>A0ABY9HAW6_9MOLU</name>
<evidence type="ECO:0000313" key="8">
    <source>
        <dbReference type="Proteomes" id="UP001237011"/>
    </source>
</evidence>
<proteinExistence type="predicted"/>
<gene>
    <name evidence="7" type="ORF">Q8852_01170</name>
</gene>
<accession>A0ABY9HAW6</accession>
<keyword evidence="3" id="KW-0808">Transferase</keyword>
<organism evidence="7 8">
    <name type="scientific">Mycoplasma seminis</name>
    <dbReference type="NCBI Taxonomy" id="512749"/>
    <lineage>
        <taxon>Bacteria</taxon>
        <taxon>Bacillati</taxon>
        <taxon>Mycoplasmatota</taxon>
        <taxon>Mollicutes</taxon>
        <taxon>Mycoplasmataceae</taxon>
        <taxon>Mycoplasma</taxon>
    </lineage>
</organism>
<dbReference type="Pfam" id="PF01553">
    <property type="entry name" value="Acyltransferase"/>
    <property type="match status" value="1"/>
</dbReference>
<evidence type="ECO:0000256" key="2">
    <source>
        <dbReference type="ARBA" id="ARBA00022516"/>
    </source>
</evidence>
<feature type="domain" description="Phospholipid/glycerol acyltransferase" evidence="6">
    <location>
        <begin position="78"/>
        <end position="203"/>
    </location>
</feature>
<dbReference type="SMART" id="SM00563">
    <property type="entry name" value="PlsC"/>
    <property type="match status" value="1"/>
</dbReference>